<dbReference type="PANTHER" id="PTHR31285:SF0">
    <property type="entry name" value="NICOTINAMIDE MONONUCLEOTIDE ADENYLYLTRANSFERASE"/>
    <property type="match status" value="1"/>
</dbReference>
<dbReference type="InterPro" id="IPR014729">
    <property type="entry name" value="Rossmann-like_a/b/a_fold"/>
</dbReference>
<protein>
    <submittedName>
        <fullName evidence="1">Uncharacterized protein</fullName>
    </submittedName>
</protein>
<dbReference type="GO" id="GO:0005737">
    <property type="term" value="C:cytoplasm"/>
    <property type="evidence" value="ECO:0007669"/>
    <property type="project" value="TreeGrafter"/>
</dbReference>
<dbReference type="RefSeq" id="WP_097643300.1">
    <property type="nucleotide sequence ID" value="NZ_NQWI01000020.1"/>
</dbReference>
<dbReference type="AlphaFoldDB" id="A0A2A6RLR5"/>
<name>A0A2A6RLR5_9CHLR</name>
<dbReference type="GO" id="GO:0000309">
    <property type="term" value="F:nicotinamide-nucleotide adenylyltransferase activity"/>
    <property type="evidence" value="ECO:0007669"/>
    <property type="project" value="TreeGrafter"/>
</dbReference>
<dbReference type="GO" id="GO:0016887">
    <property type="term" value="F:ATP hydrolysis activity"/>
    <property type="evidence" value="ECO:0007669"/>
    <property type="project" value="TreeGrafter"/>
</dbReference>
<sequence length="202" mass="21435">MNIPALDHLLTGEIATLTLMPDGTTRSNDAPVGALLCGSFNPLHAGHLGMARAAQALSGLPVAFELAVINADKGSLAPAEVVRRATQFAGQHTLVLSCTPLFTAKATLYPGRTFVLGYDTAARLLDPRYYPAANGLTQALSSLRDLDCRILVAGRLHAGHFQTLADLRVPPEFASLFQAIPESLFRADISSTQLRAQAATML</sequence>
<evidence type="ECO:0000313" key="2">
    <source>
        <dbReference type="Proteomes" id="UP000220527"/>
    </source>
</evidence>
<evidence type="ECO:0000313" key="1">
    <source>
        <dbReference type="EMBL" id="PDW03819.1"/>
    </source>
</evidence>
<dbReference type="SUPFAM" id="SSF52374">
    <property type="entry name" value="Nucleotidylyl transferase"/>
    <property type="match status" value="1"/>
</dbReference>
<dbReference type="Proteomes" id="UP000220527">
    <property type="component" value="Unassembled WGS sequence"/>
</dbReference>
<comment type="caution">
    <text evidence="1">The sequence shown here is derived from an EMBL/GenBank/DDBJ whole genome shotgun (WGS) entry which is preliminary data.</text>
</comment>
<keyword evidence="2" id="KW-1185">Reference proteome</keyword>
<reference evidence="2" key="1">
    <citation type="submission" date="2017-08" db="EMBL/GenBank/DDBJ databases">
        <authorList>
            <person name="Grouzdev D.S."/>
            <person name="Gaisin V.A."/>
            <person name="Rysina M.S."/>
            <person name="Gorlenko V.M."/>
        </authorList>
    </citation>
    <scope>NUCLEOTIDE SEQUENCE [LARGE SCALE GENOMIC DNA]</scope>
    <source>
        <strain evidence="2">Kir15-3F</strain>
    </source>
</reference>
<accession>A0A2A6RLR5</accession>
<dbReference type="PANTHER" id="PTHR31285">
    <property type="entry name" value="NICOTINAMIDE MONONUCLEOTIDE ADENYLYLTRANSFERASE"/>
    <property type="match status" value="1"/>
</dbReference>
<dbReference type="OrthoDB" id="156876at2"/>
<proteinExistence type="predicted"/>
<organism evidence="1 2">
    <name type="scientific">Candidatus Viridilinea mediisalina</name>
    <dbReference type="NCBI Taxonomy" id="2024553"/>
    <lineage>
        <taxon>Bacteria</taxon>
        <taxon>Bacillati</taxon>
        <taxon>Chloroflexota</taxon>
        <taxon>Chloroflexia</taxon>
        <taxon>Chloroflexales</taxon>
        <taxon>Chloroflexineae</taxon>
        <taxon>Oscillochloridaceae</taxon>
        <taxon>Candidatus Viridilinea</taxon>
    </lineage>
</organism>
<dbReference type="EMBL" id="NQWI01000020">
    <property type="protein sequence ID" value="PDW03819.1"/>
    <property type="molecule type" value="Genomic_DNA"/>
</dbReference>
<dbReference type="Gene3D" id="3.40.50.620">
    <property type="entry name" value="HUPs"/>
    <property type="match status" value="1"/>
</dbReference>
<gene>
    <name evidence="1" type="ORF">CJ255_06605</name>
</gene>